<accession>A0ABW5SY76</accession>
<sequence length="284" mass="32385">MSELSTEFSYEELDRTTADFLRTKETNMREIVGQAETKVGRELKEAQDNLSGSRYDGVFVKWIKFIGMAPQQAYRLIRRYTALTNCENGDQRELLENLPLSLSYEVTGPSAESTPEKAAAKQAVLDGDITTRKEYIELLREKEAEEERAKGAEEQRQQAEQAAEQARQRAEQTEGEAASLRDQLETAQNGGEQPYGVKLAEEIYEALDEMSEWQKKYSWLLTDLTEFQMLVEANPDFAREFNRLDEFWRQLASAFHRTESKGVYRESGSAGGGDIIEGEFSEIN</sequence>
<evidence type="ECO:0000313" key="3">
    <source>
        <dbReference type="Proteomes" id="UP001597520"/>
    </source>
</evidence>
<protein>
    <recommendedName>
        <fullName evidence="4">DUF3102 domain-containing protein</fullName>
    </recommendedName>
</protein>
<feature type="compositionally biased region" description="Basic and acidic residues" evidence="1">
    <location>
        <begin position="144"/>
        <end position="157"/>
    </location>
</feature>
<evidence type="ECO:0000256" key="1">
    <source>
        <dbReference type="SAM" id="MobiDB-lite"/>
    </source>
</evidence>
<reference evidence="3" key="1">
    <citation type="journal article" date="2019" name="Int. J. Syst. Evol. Microbiol.">
        <title>The Global Catalogue of Microorganisms (GCM) 10K type strain sequencing project: providing services to taxonomists for standard genome sequencing and annotation.</title>
        <authorList>
            <consortium name="The Broad Institute Genomics Platform"/>
            <consortium name="The Broad Institute Genome Sequencing Center for Infectious Disease"/>
            <person name="Wu L."/>
            <person name="Ma J."/>
        </authorList>
    </citation>
    <scope>NUCLEOTIDE SEQUENCE [LARGE SCALE GENOMIC DNA]</scope>
    <source>
        <strain evidence="3">KCTC 33792</strain>
    </source>
</reference>
<evidence type="ECO:0000313" key="2">
    <source>
        <dbReference type="EMBL" id="MFD2704709.1"/>
    </source>
</evidence>
<proteinExistence type="predicted"/>
<evidence type="ECO:0008006" key="4">
    <source>
        <dbReference type="Google" id="ProtNLM"/>
    </source>
</evidence>
<comment type="caution">
    <text evidence="2">The sequence shown here is derived from an EMBL/GenBank/DDBJ whole genome shotgun (WGS) entry which is preliminary data.</text>
</comment>
<keyword evidence="3" id="KW-1185">Reference proteome</keyword>
<dbReference type="RefSeq" id="WP_380711986.1">
    <property type="nucleotide sequence ID" value="NZ_JBHUML010000002.1"/>
</dbReference>
<organism evidence="2 3">
    <name type="scientific">Salibacterium lacus</name>
    <dbReference type="NCBI Taxonomy" id="1898109"/>
    <lineage>
        <taxon>Bacteria</taxon>
        <taxon>Bacillati</taxon>
        <taxon>Bacillota</taxon>
        <taxon>Bacilli</taxon>
        <taxon>Bacillales</taxon>
        <taxon>Bacillaceae</taxon>
    </lineage>
</organism>
<dbReference type="EMBL" id="JBHUML010000002">
    <property type="protein sequence ID" value="MFD2704709.1"/>
    <property type="molecule type" value="Genomic_DNA"/>
</dbReference>
<name>A0ABW5SY76_9BACI</name>
<gene>
    <name evidence="2" type="ORF">ACFSUB_04465</name>
</gene>
<feature type="region of interest" description="Disordered" evidence="1">
    <location>
        <begin position="144"/>
        <end position="179"/>
    </location>
</feature>
<dbReference type="Proteomes" id="UP001597520">
    <property type="component" value="Unassembled WGS sequence"/>
</dbReference>